<evidence type="ECO:0000256" key="3">
    <source>
        <dbReference type="ARBA" id="ARBA00022801"/>
    </source>
</evidence>
<feature type="compositionally biased region" description="Low complexity" evidence="8">
    <location>
        <begin position="678"/>
        <end position="695"/>
    </location>
</feature>
<dbReference type="Pfam" id="PF16124">
    <property type="entry name" value="RecQ_Zn_bind"/>
    <property type="match status" value="1"/>
</dbReference>
<dbReference type="AlphaFoldDB" id="A0A0D7B996"/>
<dbReference type="InterPro" id="IPR036388">
    <property type="entry name" value="WH-like_DNA-bd_sf"/>
</dbReference>
<feature type="region of interest" description="Disordered" evidence="8">
    <location>
        <begin position="660"/>
        <end position="715"/>
    </location>
</feature>
<dbReference type="Pfam" id="PF00271">
    <property type="entry name" value="Helicase_C"/>
    <property type="match status" value="1"/>
</dbReference>
<comment type="catalytic activity">
    <reaction evidence="7">
        <text>ATP + H2O = ADP + phosphate + H(+)</text>
        <dbReference type="Rhea" id="RHEA:13065"/>
        <dbReference type="ChEBI" id="CHEBI:15377"/>
        <dbReference type="ChEBI" id="CHEBI:15378"/>
        <dbReference type="ChEBI" id="CHEBI:30616"/>
        <dbReference type="ChEBI" id="CHEBI:43474"/>
        <dbReference type="ChEBI" id="CHEBI:456216"/>
    </reaction>
</comment>
<dbReference type="GO" id="GO:0005524">
    <property type="term" value="F:ATP binding"/>
    <property type="evidence" value="ECO:0007669"/>
    <property type="project" value="UniProtKB-KW"/>
</dbReference>
<keyword evidence="5 7" id="KW-0067">ATP-binding</keyword>
<dbReference type="GO" id="GO:0005694">
    <property type="term" value="C:chromosome"/>
    <property type="evidence" value="ECO:0007669"/>
    <property type="project" value="TreeGrafter"/>
</dbReference>
<dbReference type="EMBL" id="KN880565">
    <property type="protein sequence ID" value="KIY66111.1"/>
    <property type="molecule type" value="Genomic_DNA"/>
</dbReference>
<dbReference type="EC" id="5.6.2.4" evidence="7"/>
<comment type="similarity">
    <text evidence="1 7">Belongs to the helicase family. RecQ subfamily.</text>
</comment>
<dbReference type="STRING" id="1314674.A0A0D7B996"/>
<dbReference type="GO" id="GO:0043138">
    <property type="term" value="F:3'-5' DNA helicase activity"/>
    <property type="evidence" value="ECO:0007669"/>
    <property type="project" value="UniProtKB-EC"/>
</dbReference>
<dbReference type="GO" id="GO:0005634">
    <property type="term" value="C:nucleus"/>
    <property type="evidence" value="ECO:0007669"/>
    <property type="project" value="UniProtKB-SubCell"/>
</dbReference>
<dbReference type="GO" id="GO:0005737">
    <property type="term" value="C:cytoplasm"/>
    <property type="evidence" value="ECO:0007669"/>
    <property type="project" value="TreeGrafter"/>
</dbReference>
<dbReference type="Gene3D" id="3.40.50.300">
    <property type="entry name" value="P-loop containing nucleotide triphosphate hydrolases"/>
    <property type="match status" value="2"/>
</dbReference>
<dbReference type="InterPro" id="IPR027417">
    <property type="entry name" value="P-loop_NTPase"/>
</dbReference>
<dbReference type="InterPro" id="IPR004589">
    <property type="entry name" value="DNA_helicase_ATP-dep_RecQ"/>
</dbReference>
<dbReference type="OrthoDB" id="2507344at2759"/>
<dbReference type="PANTHER" id="PTHR13710:SF120">
    <property type="entry name" value="BIFUNCTIONAL 3'-5' EXONUCLEASE_ATP-DEPENDENT HELICASE WRN"/>
    <property type="match status" value="1"/>
</dbReference>
<name>A0A0D7B996_9AGAR</name>
<dbReference type="GO" id="GO:0009378">
    <property type="term" value="F:four-way junction helicase activity"/>
    <property type="evidence" value="ECO:0007669"/>
    <property type="project" value="TreeGrafter"/>
</dbReference>
<comment type="subcellular location">
    <subcellularLocation>
        <location evidence="7">Nucleus</location>
    </subcellularLocation>
</comment>
<dbReference type="InterPro" id="IPR001650">
    <property type="entry name" value="Helicase_C-like"/>
</dbReference>
<keyword evidence="12" id="KW-1185">Reference proteome</keyword>
<evidence type="ECO:0000256" key="6">
    <source>
        <dbReference type="ARBA" id="ARBA00034617"/>
    </source>
</evidence>
<keyword evidence="2 7" id="KW-0547">Nucleotide-binding</keyword>
<dbReference type="SUPFAM" id="SSF52540">
    <property type="entry name" value="P-loop containing nucleoside triphosphate hydrolases"/>
    <property type="match status" value="1"/>
</dbReference>
<gene>
    <name evidence="11" type="ORF">CYLTODRAFT_378287</name>
</gene>
<reference evidence="11 12" key="1">
    <citation type="journal article" date="2015" name="Fungal Genet. Biol.">
        <title>Evolution of novel wood decay mechanisms in Agaricales revealed by the genome sequences of Fistulina hepatica and Cylindrobasidium torrendii.</title>
        <authorList>
            <person name="Floudas D."/>
            <person name="Held B.W."/>
            <person name="Riley R."/>
            <person name="Nagy L.G."/>
            <person name="Koehler G."/>
            <person name="Ransdell A.S."/>
            <person name="Younus H."/>
            <person name="Chow J."/>
            <person name="Chiniquy J."/>
            <person name="Lipzen A."/>
            <person name="Tritt A."/>
            <person name="Sun H."/>
            <person name="Haridas S."/>
            <person name="LaButti K."/>
            <person name="Ohm R.A."/>
            <person name="Kues U."/>
            <person name="Blanchette R.A."/>
            <person name="Grigoriev I.V."/>
            <person name="Minto R.E."/>
            <person name="Hibbett D.S."/>
        </authorList>
    </citation>
    <scope>NUCLEOTIDE SEQUENCE [LARGE SCALE GENOMIC DNA]</scope>
    <source>
        <strain evidence="11 12">FP15055 ss-10</strain>
    </source>
</reference>
<feature type="domain" description="Helicase C-terminal" evidence="10">
    <location>
        <begin position="218"/>
        <end position="364"/>
    </location>
</feature>
<evidence type="ECO:0000256" key="1">
    <source>
        <dbReference type="ARBA" id="ARBA00005446"/>
    </source>
</evidence>
<evidence type="ECO:0000256" key="7">
    <source>
        <dbReference type="RuleBase" id="RU364117"/>
    </source>
</evidence>
<dbReference type="PANTHER" id="PTHR13710">
    <property type="entry name" value="DNA HELICASE RECQ FAMILY MEMBER"/>
    <property type="match status" value="1"/>
</dbReference>
<dbReference type="PROSITE" id="PS51192">
    <property type="entry name" value="HELICASE_ATP_BIND_1"/>
    <property type="match status" value="1"/>
</dbReference>
<evidence type="ECO:0000259" key="9">
    <source>
        <dbReference type="PROSITE" id="PS51192"/>
    </source>
</evidence>
<proteinExistence type="inferred from homology"/>
<dbReference type="GO" id="GO:0016887">
    <property type="term" value="F:ATP hydrolysis activity"/>
    <property type="evidence" value="ECO:0007669"/>
    <property type="project" value="RHEA"/>
</dbReference>
<evidence type="ECO:0000259" key="10">
    <source>
        <dbReference type="PROSITE" id="PS51194"/>
    </source>
</evidence>
<dbReference type="GO" id="GO:0003676">
    <property type="term" value="F:nucleic acid binding"/>
    <property type="evidence" value="ECO:0007669"/>
    <property type="project" value="InterPro"/>
</dbReference>
<evidence type="ECO:0000313" key="12">
    <source>
        <dbReference type="Proteomes" id="UP000054007"/>
    </source>
</evidence>
<dbReference type="InterPro" id="IPR011545">
    <property type="entry name" value="DEAD/DEAH_box_helicase_dom"/>
</dbReference>
<protein>
    <recommendedName>
        <fullName evidence="7">ATP-dependent DNA helicase</fullName>
        <ecNumber evidence="7">5.6.2.4</ecNumber>
    </recommendedName>
</protein>
<feature type="domain" description="Helicase ATP-binding" evidence="9">
    <location>
        <begin position="26"/>
        <end position="194"/>
    </location>
</feature>
<feature type="compositionally biased region" description="Polar residues" evidence="8">
    <location>
        <begin position="660"/>
        <end position="677"/>
    </location>
</feature>
<dbReference type="InterPro" id="IPR014001">
    <property type="entry name" value="Helicase_ATP-bd"/>
</dbReference>
<organism evidence="11 12">
    <name type="scientific">Cylindrobasidium torrendii FP15055 ss-10</name>
    <dbReference type="NCBI Taxonomy" id="1314674"/>
    <lineage>
        <taxon>Eukaryota</taxon>
        <taxon>Fungi</taxon>
        <taxon>Dikarya</taxon>
        <taxon>Basidiomycota</taxon>
        <taxon>Agaricomycotina</taxon>
        <taxon>Agaricomycetes</taxon>
        <taxon>Agaricomycetidae</taxon>
        <taxon>Agaricales</taxon>
        <taxon>Marasmiineae</taxon>
        <taxon>Physalacriaceae</taxon>
        <taxon>Cylindrobasidium</taxon>
    </lineage>
</organism>
<accession>A0A0D7B996</accession>
<evidence type="ECO:0000256" key="5">
    <source>
        <dbReference type="ARBA" id="ARBA00022840"/>
    </source>
</evidence>
<dbReference type="NCBIfam" id="TIGR00614">
    <property type="entry name" value="recQ_fam"/>
    <property type="match status" value="1"/>
</dbReference>
<keyword evidence="3 7" id="KW-0378">Hydrolase</keyword>
<dbReference type="SMART" id="SM00490">
    <property type="entry name" value="HELICc"/>
    <property type="match status" value="1"/>
</dbReference>
<dbReference type="GO" id="GO:0000724">
    <property type="term" value="P:double-strand break repair via homologous recombination"/>
    <property type="evidence" value="ECO:0007669"/>
    <property type="project" value="TreeGrafter"/>
</dbReference>
<keyword evidence="7" id="KW-0539">Nucleus</keyword>
<dbReference type="Proteomes" id="UP000054007">
    <property type="component" value="Unassembled WGS sequence"/>
</dbReference>
<dbReference type="InterPro" id="IPR032284">
    <property type="entry name" value="RecQ_Zn-bd"/>
</dbReference>
<keyword evidence="4 7" id="KW-0347">Helicase</keyword>
<comment type="catalytic activity">
    <reaction evidence="6 7">
        <text>Couples ATP hydrolysis with the unwinding of duplex DNA by translocating in the 3'-5' direction.</text>
        <dbReference type="EC" id="5.6.2.4"/>
    </reaction>
</comment>
<dbReference type="PROSITE" id="PS51194">
    <property type="entry name" value="HELICASE_CTER"/>
    <property type="match status" value="1"/>
</dbReference>
<sequence length="715" mass="79263">MDKAHIILHDVFGHDSFRLLQEQVVKRLVEDNDNALCIFPTGGGKSLTFQVPALCFEGITLVISPLIALMKDQVESLQNKGIMAANLDSSQDAAMTRIIKHDTMNNKLKLLYVAPERLNNEGFVEMMRNVKISLLAVDEAHCISQWGTSFRPEYLKIARFAEEMNVERVLCLTATATKEVIEDICVNFLIDEHGVFKTPVYRPNLGFCVDSAPNFDSKVQKAVALLKKRTGPAIVYVTLQKHAEEAAIAFRRHGLEAAIYHAGLPQDERTRIQQNFMASKDGIVCATIAFGMGIDKADIRQVIHMYMPKTLEGYSQEVGRAGRDGLPSTCLMILSPPDIPILEGFCRGDTVSPTSLKLWLQEVALKDEDGDGTISFNHYTQAREFDIKDTVLRLLYAQLELKHGFFRAVTPFYAIYDLKELSAADWQKVMKDNTKPAQAIRAGWTRKTAGYQVDVMAVVAASGISREQIARTLSMWELEGLLESKPSQVRNRYRVIKPLPTDLPTIGALADQMFEEMVAREEDGVRRIQGVIEFATASKCLAVALAEYFGDVGVVPNEQCGVCSFCKTGQSLSFNQGTTFDPDPVQVASVLSTVTIRDDPRCLARFAFGVSSPRLYANKWTTKHPLFGCLVDADFKKLLEVFDVECRRVDYVNVAEDSANRTTGTKRSYSGGSSYPAKSSTRGRSTSGSSSYSSGRGRGRGSGTKTSYASKRGRY</sequence>
<dbReference type="FunFam" id="3.40.50.300:FF:001389">
    <property type="entry name" value="ATP-dependent DNA helicase RecQ"/>
    <property type="match status" value="1"/>
</dbReference>
<dbReference type="SMART" id="SM00487">
    <property type="entry name" value="DEXDc"/>
    <property type="match status" value="1"/>
</dbReference>
<dbReference type="Gene3D" id="1.10.10.10">
    <property type="entry name" value="Winged helix-like DNA-binding domain superfamily/Winged helix DNA-binding domain"/>
    <property type="match status" value="1"/>
</dbReference>
<evidence type="ECO:0000313" key="11">
    <source>
        <dbReference type="EMBL" id="KIY66111.1"/>
    </source>
</evidence>
<evidence type="ECO:0000256" key="4">
    <source>
        <dbReference type="ARBA" id="ARBA00022806"/>
    </source>
</evidence>
<dbReference type="Pfam" id="PF00270">
    <property type="entry name" value="DEAD"/>
    <property type="match status" value="1"/>
</dbReference>
<evidence type="ECO:0000256" key="8">
    <source>
        <dbReference type="SAM" id="MobiDB-lite"/>
    </source>
</evidence>
<evidence type="ECO:0000256" key="2">
    <source>
        <dbReference type="ARBA" id="ARBA00022741"/>
    </source>
</evidence>